<dbReference type="Proteomes" id="UP000028931">
    <property type="component" value="Chromosome"/>
</dbReference>
<keyword evidence="5" id="KW-0175">Coiled coil</keyword>
<evidence type="ECO:0000313" key="7">
    <source>
        <dbReference type="EMBL" id="AIL63688.1"/>
    </source>
</evidence>
<accession>A0A077FEN6</accession>
<evidence type="ECO:0000256" key="3">
    <source>
        <dbReference type="ARBA" id="ARBA00023125"/>
    </source>
</evidence>
<dbReference type="PROSITE" id="PS50937">
    <property type="entry name" value="HTH_MERR_2"/>
    <property type="match status" value="1"/>
</dbReference>
<dbReference type="PANTHER" id="PTHR30204:SF69">
    <property type="entry name" value="MERR-FAMILY TRANSCRIPTIONAL REGULATOR"/>
    <property type="match status" value="1"/>
</dbReference>
<evidence type="ECO:0000256" key="4">
    <source>
        <dbReference type="ARBA" id="ARBA00023163"/>
    </source>
</evidence>
<dbReference type="PRINTS" id="PR00040">
    <property type="entry name" value="HTHMERR"/>
</dbReference>
<dbReference type="GO" id="GO:0003700">
    <property type="term" value="F:DNA-binding transcription factor activity"/>
    <property type="evidence" value="ECO:0007669"/>
    <property type="project" value="InterPro"/>
</dbReference>
<dbReference type="AlphaFoldDB" id="A0A077FEN6"/>
<keyword evidence="1" id="KW-0678">Repressor</keyword>
<evidence type="ECO:0000256" key="5">
    <source>
        <dbReference type="SAM" id="Coils"/>
    </source>
</evidence>
<dbReference type="GO" id="GO:0003677">
    <property type="term" value="F:DNA binding"/>
    <property type="evidence" value="ECO:0007669"/>
    <property type="project" value="UniProtKB-KW"/>
</dbReference>
<dbReference type="SMART" id="SM00422">
    <property type="entry name" value="HTH_MERR"/>
    <property type="match status" value="1"/>
</dbReference>
<feature type="domain" description="HTH merR-type" evidence="6">
    <location>
        <begin position="1"/>
        <end position="68"/>
    </location>
</feature>
<dbReference type="InterPro" id="IPR047057">
    <property type="entry name" value="MerR_fam"/>
</dbReference>
<dbReference type="HOGENOM" id="CLU_060077_2_3_6"/>
<name>A0A077FEN6_9PSED</name>
<dbReference type="KEGG" id="palk:PSAKL28_45480"/>
<keyword evidence="4" id="KW-0804">Transcription</keyword>
<dbReference type="SUPFAM" id="SSF46955">
    <property type="entry name" value="Putative DNA-binding domain"/>
    <property type="match status" value="1"/>
</dbReference>
<evidence type="ECO:0000256" key="2">
    <source>
        <dbReference type="ARBA" id="ARBA00023015"/>
    </source>
</evidence>
<proteinExistence type="predicted"/>
<keyword evidence="3" id="KW-0238">DNA-binding</keyword>
<dbReference type="RefSeq" id="WP_038614688.1">
    <property type="nucleotide sequence ID" value="NZ_CP009048.1"/>
</dbReference>
<sequence>MYIGKAAQLSGATIKCIRHYEKIGLLPAPKRQGSYRIYDEQSVALVSLIKCAQKLGFSLKQMQAMVSENGPGELQLSRIRQAIACRKAQLQAQIADLQQQHQSLLAFEASLEQTRYDCFTYPT</sequence>
<reference evidence="7 8" key="1">
    <citation type="submission" date="2014-07" db="EMBL/GenBank/DDBJ databases">
        <authorList>
            <person name="Lee K."/>
            <person name="Lim J.Y."/>
            <person name="Hwang I."/>
        </authorList>
    </citation>
    <scope>NUCLEOTIDE SEQUENCE [LARGE SCALE GENOMIC DNA]</scope>
    <source>
        <strain evidence="7 8">KL28</strain>
    </source>
</reference>
<dbReference type="InterPro" id="IPR000551">
    <property type="entry name" value="MerR-type_HTH_dom"/>
</dbReference>
<dbReference type="InterPro" id="IPR009061">
    <property type="entry name" value="DNA-bd_dom_put_sf"/>
</dbReference>
<dbReference type="OrthoDB" id="9808480at2"/>
<evidence type="ECO:0000256" key="1">
    <source>
        <dbReference type="ARBA" id="ARBA00022491"/>
    </source>
</evidence>
<dbReference type="EMBL" id="CP009048">
    <property type="protein sequence ID" value="AIL63688.1"/>
    <property type="molecule type" value="Genomic_DNA"/>
</dbReference>
<evidence type="ECO:0000259" key="6">
    <source>
        <dbReference type="PROSITE" id="PS50937"/>
    </source>
</evidence>
<dbReference type="eggNOG" id="COG0789">
    <property type="taxonomic scope" value="Bacteria"/>
</dbReference>
<dbReference type="Pfam" id="PF13411">
    <property type="entry name" value="MerR_1"/>
    <property type="match status" value="1"/>
</dbReference>
<protein>
    <submittedName>
        <fullName evidence="7">MerR family transcriptional regulator</fullName>
    </submittedName>
</protein>
<evidence type="ECO:0000313" key="8">
    <source>
        <dbReference type="Proteomes" id="UP000028931"/>
    </source>
</evidence>
<dbReference type="PANTHER" id="PTHR30204">
    <property type="entry name" value="REDOX-CYCLING DRUG-SENSING TRANSCRIPTIONAL ACTIVATOR SOXR"/>
    <property type="match status" value="1"/>
</dbReference>
<feature type="coiled-coil region" evidence="5">
    <location>
        <begin position="80"/>
        <end position="107"/>
    </location>
</feature>
<organism evidence="7 8">
    <name type="scientific">Pseudomonas alkylphenolica</name>
    <dbReference type="NCBI Taxonomy" id="237609"/>
    <lineage>
        <taxon>Bacteria</taxon>
        <taxon>Pseudomonadati</taxon>
        <taxon>Pseudomonadota</taxon>
        <taxon>Gammaproteobacteria</taxon>
        <taxon>Pseudomonadales</taxon>
        <taxon>Pseudomonadaceae</taxon>
        <taxon>Pseudomonas</taxon>
    </lineage>
</organism>
<keyword evidence="2" id="KW-0805">Transcription regulation</keyword>
<gene>
    <name evidence="7" type="ORF">PSAKL28_45480</name>
</gene>
<dbReference type="Gene3D" id="1.10.1660.10">
    <property type="match status" value="1"/>
</dbReference>